<dbReference type="Gene3D" id="1.10.3210.10">
    <property type="entry name" value="Hypothetical protein af1432"/>
    <property type="match status" value="1"/>
</dbReference>
<dbReference type="RefSeq" id="XP_018005659.1">
    <property type="nucleotide sequence ID" value="XM_018149660.1"/>
</dbReference>
<accession>A0A0N1P3K7</accession>
<dbReference type="VEuPathDB" id="FungiDB:AB675_914"/>
<name>A0A0N1P3K7_9EURO</name>
<comment type="caution">
    <text evidence="2">The sequence shown here is derived from an EMBL/GenBank/DDBJ whole genome shotgun (WGS) entry which is preliminary data.</text>
</comment>
<dbReference type="CDD" id="cd00077">
    <property type="entry name" value="HDc"/>
    <property type="match status" value="1"/>
</dbReference>
<keyword evidence="3" id="KW-1185">Reference proteome</keyword>
<dbReference type="AlphaFoldDB" id="A0A0N1P3K7"/>
<dbReference type="EMBL" id="LFJN01000001">
    <property type="protein sequence ID" value="KPI45696.1"/>
    <property type="molecule type" value="Genomic_DNA"/>
</dbReference>
<reference evidence="2 3" key="1">
    <citation type="submission" date="2015-06" db="EMBL/GenBank/DDBJ databases">
        <title>Draft genome of the ant-associated black yeast Phialophora attae CBS 131958.</title>
        <authorList>
            <person name="Moreno L.F."/>
            <person name="Stielow B.J."/>
            <person name="de Hoog S."/>
            <person name="Vicente V.A."/>
            <person name="Weiss V.A."/>
            <person name="de Vries M."/>
            <person name="Cruz L.M."/>
            <person name="Souza E.M."/>
        </authorList>
    </citation>
    <scope>NUCLEOTIDE SEQUENCE [LARGE SCALE GENOMIC DNA]</scope>
    <source>
        <strain evidence="2 3">CBS 131958</strain>
    </source>
</reference>
<proteinExistence type="predicted"/>
<dbReference type="PANTHER" id="PTHR35569:SF1">
    <property type="entry name" value="CYANAMIDE HYDRATASE DDI2-RELATED"/>
    <property type="match status" value="1"/>
</dbReference>
<evidence type="ECO:0000313" key="2">
    <source>
        <dbReference type="EMBL" id="KPI45696.1"/>
    </source>
</evidence>
<gene>
    <name evidence="2" type="ORF">AB675_914</name>
</gene>
<dbReference type="SUPFAM" id="SSF109604">
    <property type="entry name" value="HD-domain/PDEase-like"/>
    <property type="match status" value="1"/>
</dbReference>
<dbReference type="InterPro" id="IPR003607">
    <property type="entry name" value="HD/PDEase_dom"/>
</dbReference>
<sequence length="240" mass="26111">MANTTLPTAPIAGITFPITPLTKSALAHIQTKNIPSTVNHTVRSAIFALIIASKHPGLSTVDHEAVATAILLHDLGWSKDPDCRSRDKRFEVDGAIAAKNWLASSVEAKNAAAVGGDLNAIWYAIALHTTPSVSLHSPDPVVVATALGIVADFLGPHTPGGLITEEEFKEVLAAYPRVGFKEDMLEIMCGLCREKPETTFDNFVGDIGRKWVEGYEEQWERRRFERTVWKVLEGNGALES</sequence>
<dbReference type="Proteomes" id="UP000038010">
    <property type="component" value="Unassembled WGS sequence"/>
</dbReference>
<dbReference type="STRING" id="1664694.A0A0N1P3K7"/>
<dbReference type="InterPro" id="IPR006674">
    <property type="entry name" value="HD_domain"/>
</dbReference>
<protein>
    <recommendedName>
        <fullName evidence="1">HD domain-containing protein</fullName>
    </recommendedName>
</protein>
<evidence type="ECO:0000259" key="1">
    <source>
        <dbReference type="Pfam" id="PF01966"/>
    </source>
</evidence>
<dbReference type="OrthoDB" id="2378324at2759"/>
<evidence type="ECO:0000313" key="3">
    <source>
        <dbReference type="Proteomes" id="UP000038010"/>
    </source>
</evidence>
<dbReference type="PANTHER" id="PTHR35569">
    <property type="entry name" value="CYANAMIDE HYDRATASE DDI2-RELATED"/>
    <property type="match status" value="1"/>
</dbReference>
<dbReference type="GeneID" id="28741530"/>
<feature type="domain" description="HD" evidence="1">
    <location>
        <begin position="38"/>
        <end position="132"/>
    </location>
</feature>
<organism evidence="2 3">
    <name type="scientific">Cyphellophora attinorum</name>
    <dbReference type="NCBI Taxonomy" id="1664694"/>
    <lineage>
        <taxon>Eukaryota</taxon>
        <taxon>Fungi</taxon>
        <taxon>Dikarya</taxon>
        <taxon>Ascomycota</taxon>
        <taxon>Pezizomycotina</taxon>
        <taxon>Eurotiomycetes</taxon>
        <taxon>Chaetothyriomycetidae</taxon>
        <taxon>Chaetothyriales</taxon>
        <taxon>Cyphellophoraceae</taxon>
        <taxon>Cyphellophora</taxon>
    </lineage>
</organism>
<dbReference type="Pfam" id="PF01966">
    <property type="entry name" value="HD"/>
    <property type="match status" value="1"/>
</dbReference>